<dbReference type="AlphaFoldDB" id="A0A6A5W5W9"/>
<comment type="pathway">
    <text evidence="2 13">Energy metabolism; oxidative phosphorylation.</text>
</comment>
<protein>
    <recommendedName>
        <fullName evidence="11 13">Cytochrome c oxidase subunit 6, mitochondrial</fullName>
    </recommendedName>
    <alternativeName>
        <fullName evidence="12 13">Cytochrome c oxidase polypeptide VI</fullName>
    </alternativeName>
</protein>
<dbReference type="UniPathway" id="UPA00705"/>
<comment type="subcellular location">
    <subcellularLocation>
        <location evidence="1 13">Mitochondrion inner membrane</location>
        <topology evidence="1 13">Peripheral membrane protein</topology>
        <orientation evidence="1 13">Matrix side</orientation>
    </subcellularLocation>
</comment>
<keyword evidence="5 13" id="KW-0479">Metal-binding</keyword>
<dbReference type="GO" id="GO:0045277">
    <property type="term" value="C:respiratory chain complex IV"/>
    <property type="evidence" value="ECO:0007669"/>
    <property type="project" value="UniProtKB-UniRule"/>
</dbReference>
<dbReference type="FunFam" id="1.25.40.40:FF:000001">
    <property type="entry name" value="Cytochrome c oxidase subunit VI"/>
    <property type="match status" value="1"/>
</dbReference>
<evidence type="ECO:0000256" key="6">
    <source>
        <dbReference type="ARBA" id="ARBA00022792"/>
    </source>
</evidence>
<dbReference type="GO" id="GO:0046872">
    <property type="term" value="F:metal ion binding"/>
    <property type="evidence" value="ECO:0007669"/>
    <property type="project" value="UniProtKB-UniRule"/>
</dbReference>
<evidence type="ECO:0000256" key="5">
    <source>
        <dbReference type="ARBA" id="ARBA00022723"/>
    </source>
</evidence>
<evidence type="ECO:0000256" key="9">
    <source>
        <dbReference type="ARBA" id="ARBA00023128"/>
    </source>
</evidence>
<keyword evidence="7 13" id="KW-0809">Transit peptide</keyword>
<reference evidence="14" key="1">
    <citation type="journal article" date="2020" name="Stud. Mycol.">
        <title>101 Dothideomycetes genomes: a test case for predicting lifestyles and emergence of pathogens.</title>
        <authorList>
            <person name="Haridas S."/>
            <person name="Albert R."/>
            <person name="Binder M."/>
            <person name="Bloem J."/>
            <person name="Labutti K."/>
            <person name="Salamov A."/>
            <person name="Andreopoulos B."/>
            <person name="Baker S."/>
            <person name="Barry K."/>
            <person name="Bills G."/>
            <person name="Bluhm B."/>
            <person name="Cannon C."/>
            <person name="Castanera R."/>
            <person name="Culley D."/>
            <person name="Daum C."/>
            <person name="Ezra D."/>
            <person name="Gonzalez J."/>
            <person name="Henrissat B."/>
            <person name="Kuo A."/>
            <person name="Liang C."/>
            <person name="Lipzen A."/>
            <person name="Lutzoni F."/>
            <person name="Magnuson J."/>
            <person name="Mondo S."/>
            <person name="Nolan M."/>
            <person name="Ohm R."/>
            <person name="Pangilinan J."/>
            <person name="Park H.-J."/>
            <person name="Ramirez L."/>
            <person name="Alfaro M."/>
            <person name="Sun H."/>
            <person name="Tritt A."/>
            <person name="Yoshinaga Y."/>
            <person name="Zwiers L.-H."/>
            <person name="Turgeon B."/>
            <person name="Goodwin S."/>
            <person name="Spatafora J."/>
            <person name="Crous P."/>
            <person name="Grigoriev I."/>
        </authorList>
    </citation>
    <scope>NUCLEOTIDE SEQUENCE</scope>
    <source>
        <strain evidence="14">CBS 123094</strain>
    </source>
</reference>
<keyword evidence="10 13" id="KW-0472">Membrane</keyword>
<dbReference type="InterPro" id="IPR036545">
    <property type="entry name" value="Cyt_c_oxidase_su5A/6_sf"/>
</dbReference>
<evidence type="ECO:0000256" key="8">
    <source>
        <dbReference type="ARBA" id="ARBA00023004"/>
    </source>
</evidence>
<evidence type="ECO:0000256" key="2">
    <source>
        <dbReference type="ARBA" id="ARBA00004673"/>
    </source>
</evidence>
<dbReference type="EMBL" id="ML977625">
    <property type="protein sequence ID" value="KAF1996458.1"/>
    <property type="molecule type" value="Genomic_DNA"/>
</dbReference>
<dbReference type="GO" id="GO:0006123">
    <property type="term" value="P:mitochondrial electron transport, cytochrome c to oxygen"/>
    <property type="evidence" value="ECO:0007669"/>
    <property type="project" value="UniProtKB-UniRule"/>
</dbReference>
<evidence type="ECO:0000256" key="12">
    <source>
        <dbReference type="ARBA" id="ARBA00082700"/>
    </source>
</evidence>
<keyword evidence="15" id="KW-1185">Reference proteome</keyword>
<evidence type="ECO:0000256" key="3">
    <source>
        <dbReference type="ARBA" id="ARBA00007972"/>
    </source>
</evidence>
<dbReference type="CDD" id="cd00923">
    <property type="entry name" value="Cyt_c_Oxidase_Va"/>
    <property type="match status" value="1"/>
</dbReference>
<comment type="subunit">
    <text evidence="13">Component of the cytochrome c oxidase (complex IV, CIV), a multisubunit enzyme composed of a catalytic core of 3 subunits and several supernumerary subunits.</text>
</comment>
<dbReference type="SUPFAM" id="SSF48479">
    <property type="entry name" value="Cytochrome c oxidase subunit E"/>
    <property type="match status" value="1"/>
</dbReference>
<dbReference type="OrthoDB" id="5778907at2759"/>
<evidence type="ECO:0000256" key="10">
    <source>
        <dbReference type="ARBA" id="ARBA00023136"/>
    </source>
</evidence>
<evidence type="ECO:0000256" key="11">
    <source>
        <dbReference type="ARBA" id="ARBA00070174"/>
    </source>
</evidence>
<evidence type="ECO:0000313" key="15">
    <source>
        <dbReference type="Proteomes" id="UP000799779"/>
    </source>
</evidence>
<dbReference type="Gene3D" id="1.25.40.40">
    <property type="entry name" value="Cytochrome c oxidase, subunit Va/VI"/>
    <property type="match status" value="1"/>
</dbReference>
<keyword evidence="8 13" id="KW-0408">Iron</keyword>
<accession>A0A6A5W5W9</accession>
<dbReference type="PANTHER" id="PTHR14200:SF11">
    <property type="entry name" value="CYTOCHROME C OXIDASE SUBUNIT 5A, MITOCHONDRIAL"/>
    <property type="match status" value="1"/>
</dbReference>
<evidence type="ECO:0000256" key="13">
    <source>
        <dbReference type="RuleBase" id="RU368103"/>
    </source>
</evidence>
<comment type="function">
    <text evidence="13">Component of the cytochrome c oxidase, the last enzyme in the mitochondrial electron transport chain which drives oxidative phosphorylation. The respiratory chain contains 3 multisubunit complexes succinate dehydrogenase (complex II, CII), ubiquinol-cytochrome c oxidoreductase (cytochrome b-c1 complex, complex III, CIII) and cytochrome c oxidase (complex IV, CIV), that cooperate to transfer electrons derived from NADH and succinate to molecular oxygen, creating an electrochemical gradient over the inner membrane that drives transmembrane transport and the ATP synthase. Cytochrome c oxidase is the component of the respiratory chain that catalyzes the reduction of oxygen to water. Electrons originating from reduced cytochrome c in the intermembrane space (IMS) are transferred via the dinuclear copper A center (CU(A)) of subunit 2 and heme A of subunit 1 to the active site in subunit 1, a binuclear center (BNC) formed by heme A3 and copper B (CU(B)). The BNC reduces molecular oxygen to 2 water molecules using 4 electrons from cytochrome c in the IMS and 4 protons from the mitochondrial matrix.</text>
</comment>
<evidence type="ECO:0000256" key="7">
    <source>
        <dbReference type="ARBA" id="ARBA00022946"/>
    </source>
</evidence>
<dbReference type="GO" id="GO:0005743">
    <property type="term" value="C:mitochondrial inner membrane"/>
    <property type="evidence" value="ECO:0007669"/>
    <property type="project" value="UniProtKB-SubCell"/>
</dbReference>
<proteinExistence type="inferred from homology"/>
<keyword evidence="9 13" id="KW-0496">Mitochondrion</keyword>
<dbReference type="InterPro" id="IPR003204">
    <property type="entry name" value="Cyt_c_oxidase_su5A/6"/>
</dbReference>
<gene>
    <name evidence="14" type="ORF">P154DRAFT_525583</name>
</gene>
<dbReference type="Proteomes" id="UP000799779">
    <property type="component" value="Unassembled WGS sequence"/>
</dbReference>
<keyword evidence="4 13" id="KW-0349">Heme</keyword>
<evidence type="ECO:0000313" key="14">
    <source>
        <dbReference type="EMBL" id="KAF1996458.1"/>
    </source>
</evidence>
<keyword evidence="6 13" id="KW-0999">Mitochondrion inner membrane</keyword>
<evidence type="ECO:0000256" key="1">
    <source>
        <dbReference type="ARBA" id="ARBA00004443"/>
    </source>
</evidence>
<evidence type="ECO:0000256" key="4">
    <source>
        <dbReference type="ARBA" id="ARBA00022617"/>
    </source>
</evidence>
<sequence length="146" mass="16542">MSFVRAATKVGRAGVRAPVTRTGPICWSAQRAFSQSAAKRSDAHAEETFEEFTARYEKEFDGVNDVFELQRNLNNCFAYDLVPSPSVIVAALRAARRVNDFPSAVRVFEGIKFKVENKGQYEEYLTELEPIREELGIPLKETMYPE</sequence>
<dbReference type="Pfam" id="PF02284">
    <property type="entry name" value="COX5A"/>
    <property type="match status" value="1"/>
</dbReference>
<comment type="similarity">
    <text evidence="3 13">Belongs to the cytochrome c oxidase subunit 5A family.</text>
</comment>
<organism evidence="14 15">
    <name type="scientific">Amniculicola lignicola CBS 123094</name>
    <dbReference type="NCBI Taxonomy" id="1392246"/>
    <lineage>
        <taxon>Eukaryota</taxon>
        <taxon>Fungi</taxon>
        <taxon>Dikarya</taxon>
        <taxon>Ascomycota</taxon>
        <taxon>Pezizomycotina</taxon>
        <taxon>Dothideomycetes</taxon>
        <taxon>Pleosporomycetidae</taxon>
        <taxon>Pleosporales</taxon>
        <taxon>Amniculicolaceae</taxon>
        <taxon>Amniculicola</taxon>
    </lineage>
</organism>
<dbReference type="PANTHER" id="PTHR14200">
    <property type="entry name" value="CYTOCHROME C OXIDASE POLYPEPTIDE"/>
    <property type="match status" value="1"/>
</dbReference>
<name>A0A6A5W5W9_9PLEO</name>